<protein>
    <submittedName>
        <fullName evidence="3">Uncharacterized protein</fullName>
    </submittedName>
</protein>
<evidence type="ECO:0000313" key="3">
    <source>
        <dbReference type="EMBL" id="OIW33256.1"/>
    </source>
</evidence>
<evidence type="ECO:0000256" key="1">
    <source>
        <dbReference type="SAM" id="Coils"/>
    </source>
</evidence>
<feature type="region of interest" description="Disordered" evidence="2">
    <location>
        <begin position="70"/>
        <end position="115"/>
    </location>
</feature>
<sequence>MPRESSEFWILDWLFKFLPGSSSFPQTLTPHITTNMTSNNDFSPVFDHPSTDSTQTEPCRMSDSYFPSSHRSSFSSNTSSVVAEPGTLRLRPEPPTLRPAQPTRAATTAVSGPSAQQQKVVALDALSRNFPKPTHEPTLEEMLARPPQKWSVGHYVKNAREAKAPVHDKEQQAKAFAEAKRELLAAKEALERSAAAGR</sequence>
<keyword evidence="4" id="KW-1185">Reference proteome</keyword>
<dbReference type="InParanoid" id="A0A1J7JTC4"/>
<reference evidence="3 4" key="1">
    <citation type="submission" date="2016-10" db="EMBL/GenBank/DDBJ databases">
        <title>Draft genome sequence of Coniochaeta ligniaria NRRL30616, a lignocellulolytic fungus for bioabatement of inhibitors in plant biomass hydrolysates.</title>
        <authorList>
            <consortium name="DOE Joint Genome Institute"/>
            <person name="Jimenez D.J."/>
            <person name="Hector R.E."/>
            <person name="Riley R."/>
            <person name="Sun H."/>
            <person name="Grigoriev I.V."/>
            <person name="Van Elsas J.D."/>
            <person name="Nichols N.N."/>
        </authorList>
    </citation>
    <scope>NUCLEOTIDE SEQUENCE [LARGE SCALE GENOMIC DNA]</scope>
    <source>
        <strain evidence="3 4">NRRL 30616</strain>
    </source>
</reference>
<gene>
    <name evidence="3" type="ORF">CONLIGDRAFT_165860</name>
</gene>
<feature type="compositionally biased region" description="Low complexity" evidence="2">
    <location>
        <begin position="98"/>
        <end position="109"/>
    </location>
</feature>
<keyword evidence="1" id="KW-0175">Coiled coil</keyword>
<accession>A0A1J7JTC4</accession>
<dbReference type="AlphaFoldDB" id="A0A1J7JTC4"/>
<evidence type="ECO:0000256" key="2">
    <source>
        <dbReference type="SAM" id="MobiDB-lite"/>
    </source>
</evidence>
<evidence type="ECO:0000313" key="4">
    <source>
        <dbReference type="Proteomes" id="UP000182658"/>
    </source>
</evidence>
<feature type="coiled-coil region" evidence="1">
    <location>
        <begin position="169"/>
        <end position="196"/>
    </location>
</feature>
<name>A0A1J7JTC4_9PEZI</name>
<dbReference type="Proteomes" id="UP000182658">
    <property type="component" value="Unassembled WGS sequence"/>
</dbReference>
<proteinExistence type="predicted"/>
<feature type="compositionally biased region" description="Low complexity" evidence="2">
    <location>
        <begin position="70"/>
        <end position="89"/>
    </location>
</feature>
<dbReference type="EMBL" id="KV875094">
    <property type="protein sequence ID" value="OIW33256.1"/>
    <property type="molecule type" value="Genomic_DNA"/>
</dbReference>
<dbReference type="OrthoDB" id="3563866at2759"/>
<organism evidence="3 4">
    <name type="scientific">Coniochaeta ligniaria NRRL 30616</name>
    <dbReference type="NCBI Taxonomy" id="1408157"/>
    <lineage>
        <taxon>Eukaryota</taxon>
        <taxon>Fungi</taxon>
        <taxon>Dikarya</taxon>
        <taxon>Ascomycota</taxon>
        <taxon>Pezizomycotina</taxon>
        <taxon>Sordariomycetes</taxon>
        <taxon>Sordariomycetidae</taxon>
        <taxon>Coniochaetales</taxon>
        <taxon>Coniochaetaceae</taxon>
        <taxon>Coniochaeta</taxon>
    </lineage>
</organism>